<evidence type="ECO:0000256" key="4">
    <source>
        <dbReference type="ARBA" id="ARBA00023136"/>
    </source>
</evidence>
<keyword evidence="7" id="KW-1185">Reference proteome</keyword>
<dbReference type="Proteomes" id="UP000245081">
    <property type="component" value="Unassembled WGS sequence"/>
</dbReference>
<keyword evidence="2 5" id="KW-0812">Transmembrane</keyword>
<feature type="transmembrane region" description="Helical" evidence="5">
    <location>
        <begin position="48"/>
        <end position="66"/>
    </location>
</feature>
<dbReference type="GO" id="GO:0005886">
    <property type="term" value="C:plasma membrane"/>
    <property type="evidence" value="ECO:0007669"/>
    <property type="project" value="UniProtKB-SubCell"/>
</dbReference>
<comment type="similarity">
    <text evidence="5">Belongs to the 4-toluene sulfonate uptake permease (TSUP) (TC 2.A.102) family.</text>
</comment>
<proteinExistence type="inferred from homology"/>
<name>A0A2R5FCC2_9PROT</name>
<comment type="caution">
    <text evidence="6">The sequence shown here is derived from an EMBL/GenBank/DDBJ whole genome shotgun (WGS) entry which is preliminary data.</text>
</comment>
<feature type="transmembrane region" description="Helical" evidence="5">
    <location>
        <begin position="86"/>
        <end position="104"/>
    </location>
</feature>
<feature type="transmembrane region" description="Helical" evidence="5">
    <location>
        <begin position="149"/>
        <end position="171"/>
    </location>
</feature>
<keyword evidence="5" id="KW-1003">Cell membrane</keyword>
<evidence type="ECO:0000256" key="3">
    <source>
        <dbReference type="ARBA" id="ARBA00022989"/>
    </source>
</evidence>
<dbReference type="AlphaFoldDB" id="A0A2R5FCC2"/>
<gene>
    <name evidence="6" type="ORF">NMK_3107</name>
</gene>
<feature type="transmembrane region" description="Helical" evidence="5">
    <location>
        <begin position="245"/>
        <end position="263"/>
    </location>
</feature>
<feature type="transmembrane region" description="Helical" evidence="5">
    <location>
        <begin position="183"/>
        <end position="204"/>
    </location>
</feature>
<evidence type="ECO:0000256" key="1">
    <source>
        <dbReference type="ARBA" id="ARBA00004141"/>
    </source>
</evidence>
<feature type="transmembrane region" description="Helical" evidence="5">
    <location>
        <begin position="210"/>
        <end position="233"/>
    </location>
</feature>
<evidence type="ECO:0000313" key="7">
    <source>
        <dbReference type="Proteomes" id="UP000245081"/>
    </source>
</evidence>
<dbReference type="EMBL" id="BDOQ01000019">
    <property type="protein sequence ID" value="GBG15499.1"/>
    <property type="molecule type" value="Genomic_DNA"/>
</dbReference>
<dbReference type="Pfam" id="PF01925">
    <property type="entry name" value="TauE"/>
    <property type="match status" value="1"/>
</dbReference>
<dbReference type="PANTHER" id="PTHR43483">
    <property type="entry name" value="MEMBRANE TRANSPORTER PROTEIN HI_0806-RELATED"/>
    <property type="match status" value="1"/>
</dbReference>
<reference evidence="6 7" key="1">
    <citation type="journal article" date="2018" name="Environ. Microbiol.">
        <title>Isolation and genomic characterization of Novimethylophilus kurashikiensis gen. nov. sp. nov., a new lanthanide-dependent methylotrophic species of Methylophilaceae.</title>
        <authorList>
            <person name="Lv H."/>
            <person name="Sahin N."/>
            <person name="Tani A."/>
        </authorList>
    </citation>
    <scope>NUCLEOTIDE SEQUENCE [LARGE SCALE GENOMIC DNA]</scope>
    <source>
        <strain evidence="6 7">La2-4</strain>
    </source>
</reference>
<evidence type="ECO:0000256" key="2">
    <source>
        <dbReference type="ARBA" id="ARBA00022692"/>
    </source>
</evidence>
<comment type="subcellular location">
    <subcellularLocation>
        <location evidence="5">Cell membrane</location>
        <topology evidence="5">Multi-pass membrane protein</topology>
    </subcellularLocation>
    <subcellularLocation>
        <location evidence="1">Membrane</location>
        <topology evidence="1">Multi-pass membrane protein</topology>
    </subcellularLocation>
</comment>
<protein>
    <recommendedName>
        <fullName evidence="5">Probable membrane transporter protein</fullName>
    </recommendedName>
</protein>
<dbReference type="PANTHER" id="PTHR43483:SF3">
    <property type="entry name" value="MEMBRANE TRANSPORTER PROTEIN HI_0806-RELATED"/>
    <property type="match status" value="1"/>
</dbReference>
<accession>A0A2R5FCC2</accession>
<organism evidence="6 7">
    <name type="scientific">Novimethylophilus kurashikiensis</name>
    <dbReference type="NCBI Taxonomy" id="1825523"/>
    <lineage>
        <taxon>Bacteria</taxon>
        <taxon>Pseudomonadati</taxon>
        <taxon>Pseudomonadota</taxon>
        <taxon>Betaproteobacteria</taxon>
        <taxon>Nitrosomonadales</taxon>
        <taxon>Methylophilaceae</taxon>
        <taxon>Novimethylophilus</taxon>
    </lineage>
</organism>
<dbReference type="InterPro" id="IPR002781">
    <property type="entry name" value="TM_pro_TauE-like"/>
</dbReference>
<keyword evidence="3 5" id="KW-1133">Transmembrane helix</keyword>
<evidence type="ECO:0000256" key="5">
    <source>
        <dbReference type="RuleBase" id="RU363041"/>
    </source>
</evidence>
<sequence length="266" mass="28149">MLMHPFILYLLTGAVAGLLAGMLGVGGGLIIVPILTFIFAASGFAPDYILHLALGTSLATITVTSISSARAHHRHGAVNWEAVRRIAPGIAFGCLVGAWVAAQLDIRPLKWLFVAFEFYVGTQMLLRFAPHPHRSFPGTLGMSLMGTAIGLLSSLVGIGGGTLSVPFMLYCNRSMREAVGTSSAIGLPIAVFGSLGYIASGWHLEQLPPYSLGLVYLPAAFGIAFVSLFTAPWGAKLAHRLPVALLRKFFAVLLYALGAKMALSLI</sequence>
<evidence type="ECO:0000313" key="6">
    <source>
        <dbReference type="EMBL" id="GBG15499.1"/>
    </source>
</evidence>
<feature type="transmembrane region" description="Helical" evidence="5">
    <location>
        <begin position="6"/>
        <end position="39"/>
    </location>
</feature>
<keyword evidence="4 5" id="KW-0472">Membrane</keyword>